<evidence type="ECO:0008006" key="4">
    <source>
        <dbReference type="Google" id="ProtNLM"/>
    </source>
</evidence>
<dbReference type="EMBL" id="BNBE01000002">
    <property type="protein sequence ID" value="GHG04328.1"/>
    <property type="molecule type" value="Genomic_DNA"/>
</dbReference>
<dbReference type="Proteomes" id="UP000632849">
    <property type="component" value="Unassembled WGS sequence"/>
</dbReference>
<organism evidence="2 3">
    <name type="scientific">Streptomyces filamentosus</name>
    <name type="common">Streptomyces roseosporus</name>
    <dbReference type="NCBI Taxonomy" id="67294"/>
    <lineage>
        <taxon>Bacteria</taxon>
        <taxon>Bacillati</taxon>
        <taxon>Actinomycetota</taxon>
        <taxon>Actinomycetes</taxon>
        <taxon>Kitasatosporales</taxon>
        <taxon>Streptomycetaceae</taxon>
        <taxon>Streptomyces</taxon>
    </lineage>
</organism>
<reference evidence="2" key="2">
    <citation type="submission" date="2020-09" db="EMBL/GenBank/DDBJ databases">
        <authorList>
            <person name="Sun Q."/>
            <person name="Ohkuma M."/>
        </authorList>
    </citation>
    <scope>NUCLEOTIDE SEQUENCE</scope>
    <source>
        <strain evidence="2">JCM 4122</strain>
    </source>
</reference>
<name>A0A919ENE2_STRFL</name>
<dbReference type="AlphaFoldDB" id="A0A919ENE2"/>
<sequence length="317" mass="34560">MFPELAAYRGRTTRLHPRPGQPGRHDSHVGGPLLWPGDEPWPVCHEPHEPETEGYAPKEIRAARAANAWPRSSPWPGAGSPGEGGPAPFVGLAQFFGRDVPGLAAGPGGADLVQLLRCPRTHGPYLERRYLLRWRLAAQAERADRFLDAAPEVPLLRWEDELPEPCVVHPEEVDTYPWAEDDTLPAALIARIDAWDDAQTAEGGRDAPSYQGALSIPPGWRVGGFPSWASTGPMDITCASCAAPMRLLLTAGGDEMDPDSHSWMPLEDRDPSLQGMASIRGGQSVAQPTRLRFGRDRDLHVFTCPADPGHPPQWVLS</sequence>
<gene>
    <name evidence="2" type="ORF">GCM10017667_38520</name>
</gene>
<evidence type="ECO:0000313" key="2">
    <source>
        <dbReference type="EMBL" id="GHG04328.1"/>
    </source>
</evidence>
<keyword evidence="3" id="KW-1185">Reference proteome</keyword>
<feature type="region of interest" description="Disordered" evidence="1">
    <location>
        <begin position="8"/>
        <end position="28"/>
    </location>
</feature>
<reference evidence="2" key="1">
    <citation type="journal article" date="2014" name="Int. J. Syst. Evol. Microbiol.">
        <title>Complete genome sequence of Corynebacterium casei LMG S-19264T (=DSM 44701T), isolated from a smear-ripened cheese.</title>
        <authorList>
            <consortium name="US DOE Joint Genome Institute (JGI-PGF)"/>
            <person name="Walter F."/>
            <person name="Albersmeier A."/>
            <person name="Kalinowski J."/>
            <person name="Ruckert C."/>
        </authorList>
    </citation>
    <scope>NUCLEOTIDE SEQUENCE</scope>
    <source>
        <strain evidence="2">JCM 4122</strain>
    </source>
</reference>
<protein>
    <recommendedName>
        <fullName evidence="4">LigA protein</fullName>
    </recommendedName>
</protein>
<comment type="caution">
    <text evidence="2">The sequence shown here is derived from an EMBL/GenBank/DDBJ whole genome shotgun (WGS) entry which is preliminary data.</text>
</comment>
<evidence type="ECO:0000313" key="3">
    <source>
        <dbReference type="Proteomes" id="UP000632849"/>
    </source>
</evidence>
<proteinExistence type="predicted"/>
<evidence type="ECO:0000256" key="1">
    <source>
        <dbReference type="SAM" id="MobiDB-lite"/>
    </source>
</evidence>
<accession>A0A919ENE2</accession>